<evidence type="ECO:0000256" key="21">
    <source>
        <dbReference type="SAM" id="Phobius"/>
    </source>
</evidence>
<comment type="subunit">
    <text evidence="5">Homodimer.</text>
</comment>
<dbReference type="InterPro" id="IPR000715">
    <property type="entry name" value="Glycosyl_transferase_4"/>
</dbReference>
<dbReference type="Proteomes" id="UP000317494">
    <property type="component" value="Unassembled WGS sequence"/>
</dbReference>
<dbReference type="GO" id="GO:0003975">
    <property type="term" value="F:UDP-N-acetylglucosamine-dolichyl-phosphate N-acetylglucosaminephosphotransferase activity"/>
    <property type="evidence" value="ECO:0007669"/>
    <property type="project" value="UniProtKB-EC"/>
</dbReference>
<feature type="domain" description="DPAGT1 insertion" evidence="22">
    <location>
        <begin position="355"/>
        <end position="394"/>
    </location>
</feature>
<evidence type="ECO:0000256" key="11">
    <source>
        <dbReference type="ARBA" id="ARBA00022723"/>
    </source>
</evidence>
<keyword evidence="10 21" id="KW-0812">Transmembrane</keyword>
<comment type="pathway">
    <text evidence="3">Protein modification; protein glycosylation.</text>
</comment>
<evidence type="ECO:0000256" key="5">
    <source>
        <dbReference type="ARBA" id="ARBA00011738"/>
    </source>
</evidence>
<evidence type="ECO:0000256" key="16">
    <source>
        <dbReference type="ARBA" id="ARBA00023180"/>
    </source>
</evidence>
<evidence type="ECO:0000256" key="3">
    <source>
        <dbReference type="ARBA" id="ARBA00004922"/>
    </source>
</evidence>
<dbReference type="Pfam" id="PF21383">
    <property type="entry name" value="DPAGT1_ins"/>
    <property type="match status" value="1"/>
</dbReference>
<dbReference type="EMBL" id="QEAN01000003">
    <property type="protein sequence ID" value="TPX54651.1"/>
    <property type="molecule type" value="Genomic_DNA"/>
</dbReference>
<evidence type="ECO:0000256" key="14">
    <source>
        <dbReference type="ARBA" id="ARBA00022989"/>
    </source>
</evidence>
<dbReference type="GO" id="GO:0046872">
    <property type="term" value="F:metal ion binding"/>
    <property type="evidence" value="ECO:0007669"/>
    <property type="project" value="UniProtKB-KW"/>
</dbReference>
<feature type="transmembrane region" description="Helical" evidence="21">
    <location>
        <begin position="158"/>
        <end position="179"/>
    </location>
</feature>
<reference evidence="23 24" key="1">
    <citation type="journal article" date="2019" name="Sci. Rep.">
        <title>Comparative genomics of chytrid fungi reveal insights into the obligate biotrophic and pathogenic lifestyle of Synchytrium endobioticum.</title>
        <authorList>
            <person name="van de Vossenberg B.T.L.H."/>
            <person name="Warris S."/>
            <person name="Nguyen H.D.T."/>
            <person name="van Gent-Pelzer M.P.E."/>
            <person name="Joly D.L."/>
            <person name="van de Geest H.C."/>
            <person name="Bonants P.J.M."/>
            <person name="Smith D.S."/>
            <person name="Levesque C.A."/>
            <person name="van der Lee T.A.J."/>
        </authorList>
    </citation>
    <scope>NUCLEOTIDE SEQUENCE [LARGE SCALE GENOMIC DNA]</scope>
    <source>
        <strain evidence="23 24">MB42</strain>
    </source>
</reference>
<evidence type="ECO:0000313" key="24">
    <source>
        <dbReference type="Proteomes" id="UP000317494"/>
    </source>
</evidence>
<keyword evidence="8" id="KW-0328">Glycosyltransferase</keyword>
<evidence type="ECO:0000256" key="19">
    <source>
        <dbReference type="ARBA" id="ARBA00044717"/>
    </source>
</evidence>
<comment type="cofactor">
    <cofactor evidence="1">
        <name>Mg(2+)</name>
        <dbReference type="ChEBI" id="CHEBI:18420"/>
    </cofactor>
</comment>
<dbReference type="GO" id="GO:0005789">
    <property type="term" value="C:endoplasmic reticulum membrane"/>
    <property type="evidence" value="ECO:0007669"/>
    <property type="project" value="UniProtKB-SubCell"/>
</dbReference>
<feature type="transmembrane region" description="Helical" evidence="21">
    <location>
        <begin position="85"/>
        <end position="108"/>
    </location>
</feature>
<dbReference type="InterPro" id="IPR033895">
    <property type="entry name" value="GPT"/>
</dbReference>
<dbReference type="VEuPathDB" id="FungiDB:SeMB42_g00181"/>
<keyword evidence="14 21" id="KW-1133">Transmembrane helix</keyword>
<evidence type="ECO:0000256" key="12">
    <source>
        <dbReference type="ARBA" id="ARBA00022824"/>
    </source>
</evidence>
<dbReference type="UniPathway" id="UPA00378"/>
<accession>A0A507DT56</accession>
<keyword evidence="12" id="KW-0256">Endoplasmic reticulum</keyword>
<comment type="caution">
    <text evidence="23">The sequence shown here is derived from an EMBL/GenBank/DDBJ whole genome shotgun (WGS) entry which is preliminary data.</text>
</comment>
<evidence type="ECO:0000256" key="18">
    <source>
        <dbReference type="ARBA" id="ARBA00033238"/>
    </source>
</evidence>
<dbReference type="GO" id="GO:0006488">
    <property type="term" value="P:dolichol-linked oligosaccharide biosynthetic process"/>
    <property type="evidence" value="ECO:0007669"/>
    <property type="project" value="InterPro"/>
</dbReference>
<feature type="transmembrane region" description="Helical" evidence="21">
    <location>
        <begin position="259"/>
        <end position="278"/>
    </location>
</feature>
<evidence type="ECO:0000256" key="2">
    <source>
        <dbReference type="ARBA" id="ARBA00004477"/>
    </source>
</evidence>
<evidence type="ECO:0000256" key="20">
    <source>
        <dbReference type="ARBA" id="ARBA00045078"/>
    </source>
</evidence>
<dbReference type="PANTHER" id="PTHR10571:SF0">
    <property type="entry name" value="UDP-N-ACETYLGLUCOSAMINE--DOLICHYL-PHOSPHATE N-ACETYLGLUCOSAMINEPHOSPHOTRANSFERASE"/>
    <property type="match status" value="1"/>
</dbReference>
<dbReference type="STRING" id="286115.A0A507DT56"/>
<evidence type="ECO:0000256" key="1">
    <source>
        <dbReference type="ARBA" id="ARBA00001946"/>
    </source>
</evidence>
<evidence type="ECO:0000256" key="17">
    <source>
        <dbReference type="ARBA" id="ARBA00029567"/>
    </source>
</evidence>
<keyword evidence="24" id="KW-1185">Reference proteome</keyword>
<keyword evidence="11" id="KW-0479">Metal-binding</keyword>
<dbReference type="CDD" id="cd06855">
    <property type="entry name" value="GT_GPT_euk"/>
    <property type="match status" value="1"/>
</dbReference>
<evidence type="ECO:0000256" key="7">
    <source>
        <dbReference type="ARBA" id="ARBA00017659"/>
    </source>
</evidence>
<evidence type="ECO:0000256" key="4">
    <source>
        <dbReference type="ARBA" id="ARBA00009317"/>
    </source>
</evidence>
<evidence type="ECO:0000256" key="13">
    <source>
        <dbReference type="ARBA" id="ARBA00022842"/>
    </source>
</evidence>
<protein>
    <recommendedName>
        <fullName evidence="7">UDP-N-acetylglucosamine--dolichyl-phosphate N-acetylglucosaminephosphotransferase</fullName>
        <ecNumber evidence="6">2.7.8.15</ecNumber>
    </recommendedName>
    <alternativeName>
        <fullName evidence="17">GlcNAc-1-P transferase</fullName>
    </alternativeName>
    <alternativeName>
        <fullName evidence="18">N-acetylglucosamine-1-phosphate transferase</fullName>
    </alternativeName>
</protein>
<evidence type="ECO:0000256" key="6">
    <source>
        <dbReference type="ARBA" id="ARBA00013225"/>
    </source>
</evidence>
<organism evidence="23 24">
    <name type="scientific">Synchytrium endobioticum</name>
    <dbReference type="NCBI Taxonomy" id="286115"/>
    <lineage>
        <taxon>Eukaryota</taxon>
        <taxon>Fungi</taxon>
        <taxon>Fungi incertae sedis</taxon>
        <taxon>Chytridiomycota</taxon>
        <taxon>Chytridiomycota incertae sedis</taxon>
        <taxon>Chytridiomycetes</taxon>
        <taxon>Synchytriales</taxon>
        <taxon>Synchytriaceae</taxon>
        <taxon>Synchytrium</taxon>
    </lineage>
</organism>
<keyword evidence="13" id="KW-0460">Magnesium</keyword>
<dbReference type="InterPro" id="IPR048439">
    <property type="entry name" value="DPAGT1_ins"/>
</dbReference>
<comment type="catalytic activity">
    <reaction evidence="20">
        <text>a di-trans,poly-cis-dolichyl phosphate + UDP-N-acetyl-alpha-D-glucosamine = an N-acetyl-alpha-D-glucosaminyl-diphospho-di-trans,poly-cis-dolichol + UMP</text>
        <dbReference type="Rhea" id="RHEA:13289"/>
        <dbReference type="Rhea" id="RHEA-COMP:19498"/>
        <dbReference type="Rhea" id="RHEA-COMP:19507"/>
        <dbReference type="ChEBI" id="CHEBI:57683"/>
        <dbReference type="ChEBI" id="CHEBI:57705"/>
        <dbReference type="ChEBI" id="CHEBI:57865"/>
        <dbReference type="ChEBI" id="CHEBI:58427"/>
        <dbReference type="EC" id="2.7.8.15"/>
    </reaction>
    <physiologicalReaction direction="left-to-right" evidence="20">
        <dbReference type="Rhea" id="RHEA:13290"/>
    </physiologicalReaction>
</comment>
<keyword evidence="16" id="KW-0325">Glycoprotein</keyword>
<evidence type="ECO:0000256" key="9">
    <source>
        <dbReference type="ARBA" id="ARBA00022679"/>
    </source>
</evidence>
<dbReference type="EC" id="2.7.8.15" evidence="6"/>
<dbReference type="PANTHER" id="PTHR10571">
    <property type="entry name" value="UDP-N-ACETYLGLUCOSAMINE--DOLICHYL-PHOSPHATE N-ACETYLGLUCOSAMINEPHOSPHOTRANSFERASE"/>
    <property type="match status" value="1"/>
</dbReference>
<gene>
    <name evidence="23" type="primary">SENM181</name>
    <name evidence="23" type="ORF">SeMB42_g00181</name>
</gene>
<feature type="transmembrane region" description="Helical" evidence="21">
    <location>
        <begin position="128"/>
        <end position="146"/>
    </location>
</feature>
<feature type="transmembrane region" description="Helical" evidence="21">
    <location>
        <begin position="199"/>
        <end position="221"/>
    </location>
</feature>
<dbReference type="GO" id="GO:0016757">
    <property type="term" value="F:glycosyltransferase activity"/>
    <property type="evidence" value="ECO:0007669"/>
    <property type="project" value="UniProtKB-KW"/>
</dbReference>
<dbReference type="AlphaFoldDB" id="A0A507DT56"/>
<comment type="function">
    <text evidence="19">UDP-N-acetylglucosamine--dolichyl-phosphate N-acetylglucosaminephosphotransferase that operates in the biosynthetic pathway of dolichol-linked oligosaccharides, the glycan precursors employed in protein asparagine (N)-glycosylation. The assembly of dolichol-linked oligosaccharides begins on the cytosolic side of the endoplasmic reticulum membrane and finishes in its lumen. The sequential addition of sugars to dolichol pyrophosphate produces dolichol-linked oligosaccharides containing fourteen sugars, including two GlcNAcs, nine mannoses and three glucoses. Once assembled, the oligosaccharide is transferred from the lipid to nascent proteins by oligosaccharyltransferases. Catalyzes the initial step of dolichol-linked oligosaccharide biosynthesis, transfering GlcNAc-1-P from cytosolic UDP-GlcNAc onto the carrier lipid dolichyl phosphate (P-dolichol), yielding GlcNAc-P-P-dolichol embedded in the cytoplasmic leaflet of the endoplasmic reticulum membrane.</text>
</comment>
<evidence type="ECO:0000256" key="15">
    <source>
        <dbReference type="ARBA" id="ARBA00023136"/>
    </source>
</evidence>
<dbReference type="Pfam" id="PF00953">
    <property type="entry name" value="Glycos_transf_4"/>
    <property type="match status" value="1"/>
</dbReference>
<feature type="transmembrane region" description="Helical" evidence="21">
    <location>
        <begin position="290"/>
        <end position="308"/>
    </location>
</feature>
<sequence>MCQSVLFICPTNAAAMRQPLASGALLAMAVSVVHDPLLVSCCLSILAASWTYHFISYVGSVFVARGQSGKDLLKPHMPILPESQGVVAGAVYFAIMFLFIPVPFMQWFEWGSIEHGGGVPAFPHERMGQFLSGLLALLSMLFLGFADDVLDIRWRIKLWFPLFASIPLLTVYYVTYGVTHIKVPLVLRGIVGTDLVDLGVVYYVYMSLFCVFCTNGVNILAGINGVEGGQSLILSLSIVFNDLYQIYTSNNRPTIEAHLLSLFFILPFIGVTVGYLFQNWYPAKVFGGDTYAYFAGMTFAVVGILGHFSQTVLLLHLPQIFNFAYSCPQVLGFVECPRHRMPILNKQTLKLEPSRVKLDKTSALGKTMIRILELLYLVDVRRDSKTNEMIECNNLTLINLVIVKLGPSKEWVVTLAIMGLQVLGTLIAVTIRYGLVHVVYN</sequence>
<evidence type="ECO:0000256" key="8">
    <source>
        <dbReference type="ARBA" id="ARBA00022676"/>
    </source>
</evidence>
<keyword evidence="9 23" id="KW-0808">Transferase</keyword>
<comment type="subcellular location">
    <subcellularLocation>
        <location evidence="2">Endoplasmic reticulum membrane</location>
        <topology evidence="2">Multi-pass membrane protein</topology>
    </subcellularLocation>
</comment>
<evidence type="ECO:0000259" key="22">
    <source>
        <dbReference type="Pfam" id="PF21383"/>
    </source>
</evidence>
<evidence type="ECO:0000256" key="10">
    <source>
        <dbReference type="ARBA" id="ARBA00022692"/>
    </source>
</evidence>
<feature type="transmembrane region" description="Helical" evidence="21">
    <location>
        <begin position="411"/>
        <end position="435"/>
    </location>
</feature>
<comment type="similarity">
    <text evidence="4">Belongs to the glycosyltransferase 4 family.</text>
</comment>
<name>A0A507DT56_9FUNG</name>
<keyword evidence="15 21" id="KW-0472">Membrane</keyword>
<feature type="transmembrane region" description="Helical" evidence="21">
    <location>
        <begin position="37"/>
        <end position="64"/>
    </location>
</feature>
<evidence type="ECO:0000313" key="23">
    <source>
        <dbReference type="EMBL" id="TPX54651.1"/>
    </source>
</evidence>
<proteinExistence type="inferred from homology"/>